<dbReference type="KEGG" id="nta:107805795"/>
<organism evidence="4 5">
    <name type="scientific">Nicotiana tabacum</name>
    <name type="common">Common tobacco</name>
    <dbReference type="NCBI Taxonomy" id="4097"/>
    <lineage>
        <taxon>Eukaryota</taxon>
        <taxon>Viridiplantae</taxon>
        <taxon>Streptophyta</taxon>
        <taxon>Embryophyta</taxon>
        <taxon>Tracheophyta</taxon>
        <taxon>Spermatophyta</taxon>
        <taxon>Magnoliopsida</taxon>
        <taxon>eudicotyledons</taxon>
        <taxon>Gunneridae</taxon>
        <taxon>Pentapetalae</taxon>
        <taxon>asterids</taxon>
        <taxon>lamiids</taxon>
        <taxon>Solanales</taxon>
        <taxon>Solanaceae</taxon>
        <taxon>Nicotianoideae</taxon>
        <taxon>Nicotianeae</taxon>
        <taxon>Nicotiana</taxon>
    </lineage>
</organism>
<gene>
    <name evidence="5" type="primary">LOC107805795</name>
</gene>
<dbReference type="OMA" id="FGGRGYW"/>
<dbReference type="RefSeq" id="XP_016485366.1">
    <property type="nucleotide sequence ID" value="XM_016629880.2"/>
</dbReference>
<evidence type="ECO:0000313" key="4">
    <source>
        <dbReference type="Proteomes" id="UP000790787"/>
    </source>
</evidence>
<dbReference type="PaxDb" id="4097-A0A1S4B8Z5"/>
<feature type="region of interest" description="Disordered" evidence="3">
    <location>
        <begin position="407"/>
        <end position="439"/>
    </location>
</feature>
<feature type="region of interest" description="Disordered" evidence="3">
    <location>
        <begin position="117"/>
        <end position="136"/>
    </location>
</feature>
<dbReference type="OrthoDB" id="649232at2759"/>
<dbReference type="GO" id="GO:0009903">
    <property type="term" value="P:chloroplast avoidance movement"/>
    <property type="evidence" value="ECO:0000318"/>
    <property type="project" value="GO_Central"/>
</dbReference>
<dbReference type="Proteomes" id="UP000790787">
    <property type="component" value="Chromosome 6"/>
</dbReference>
<dbReference type="STRING" id="4097.A0A1S4B8Z5"/>
<evidence type="ECO:0000313" key="5">
    <source>
        <dbReference type="RefSeq" id="XP_016485366.1"/>
    </source>
</evidence>
<dbReference type="GeneID" id="107805795"/>
<keyword evidence="4" id="KW-1185">Reference proteome</keyword>
<dbReference type="PANTHER" id="PTHR32054">
    <property type="entry name" value="HEAVY CHAIN, PUTATIVE, EXPRESSED-RELATED-RELATED"/>
    <property type="match status" value="1"/>
</dbReference>
<dbReference type="GO" id="GO:0009904">
    <property type="term" value="P:chloroplast accumulation movement"/>
    <property type="evidence" value="ECO:0000318"/>
    <property type="project" value="GO_Central"/>
</dbReference>
<proteinExistence type="inferred from homology"/>
<evidence type="ECO:0000256" key="1">
    <source>
        <dbReference type="ARBA" id="ARBA00005485"/>
    </source>
</evidence>
<dbReference type="Pfam" id="PF05701">
    <property type="entry name" value="WEMBL"/>
    <property type="match status" value="2"/>
</dbReference>
<evidence type="ECO:0000256" key="2">
    <source>
        <dbReference type="ARBA" id="ARBA00023054"/>
    </source>
</evidence>
<protein>
    <submittedName>
        <fullName evidence="5">WEB family protein At2g38370</fullName>
    </submittedName>
</protein>
<dbReference type="GO" id="GO:0005829">
    <property type="term" value="C:cytosol"/>
    <property type="evidence" value="ECO:0000318"/>
    <property type="project" value="GO_Central"/>
</dbReference>
<evidence type="ECO:0000256" key="3">
    <source>
        <dbReference type="SAM" id="MobiDB-lite"/>
    </source>
</evidence>
<keyword evidence="2" id="KW-0175">Coiled coil</keyword>
<dbReference type="PANTHER" id="PTHR32054:SF36">
    <property type="entry name" value="WEB FAMILY PROTEIN"/>
    <property type="match status" value="1"/>
</dbReference>
<reference evidence="4" key="1">
    <citation type="journal article" date="2014" name="Nat. Commun.">
        <title>The tobacco genome sequence and its comparison with those of tomato and potato.</title>
        <authorList>
            <person name="Sierro N."/>
            <person name="Battey J.N."/>
            <person name="Ouadi S."/>
            <person name="Bakaher N."/>
            <person name="Bovet L."/>
            <person name="Willig A."/>
            <person name="Goepfert S."/>
            <person name="Peitsch M.C."/>
            <person name="Ivanov N.V."/>
        </authorList>
    </citation>
    <scope>NUCLEOTIDE SEQUENCE [LARGE SCALE GENOMIC DNA]</scope>
</reference>
<accession>A0A1S4B8Z5</accession>
<dbReference type="InterPro" id="IPR008545">
    <property type="entry name" value="Web"/>
</dbReference>
<dbReference type="RefSeq" id="XP_016485366.1">
    <property type="nucleotide sequence ID" value="XM_016629880.1"/>
</dbReference>
<comment type="similarity">
    <text evidence="1">Belongs to the WEB family.</text>
</comment>
<dbReference type="AlphaFoldDB" id="A0A1S4B8Z5"/>
<sequence length="536" mass="60727">MDGNGESAAAETKKIICNPRVEIDTSPPFESVKEAVDHFGGSGPWIPHHLLRLPPPDDHDTEIVDLGKMEEQAVKFEKDLIVKEQEALNVLREVEAAKRFVEGLKVNLMQEVSEFVSSPDLNPESQTPTPSEQSVENLSLCPLQSPGHVLMELNRAKLDLNKMSIDLTVIRSSVETLNKKMKKDKVMLDRSSQRKSLASAAGFSIEENNTNGDSFDNTMSKELQQLSFEAEQFKKMAEASRYEVMKAMSEIERTKASIRMAEMRLHAAKKMEEAAKAVEAIAFAERKVLLNGKNSSAVVQQKPEGITISYEEYYALARKAQQAEELCKTKFVDTDTMRGTNEANQSEVAITKKMEETTKEIRHNRNTLEEALDNEHGTQRRNLIEQDGFYRERSEHTQLHYSGHNSAKYKFRNPQPSHTSHGNPRLVDDNEPDNANDKSVPVFRSTISIGDILSRKLILRDDHIVVGKHMESHAERKHVSFSQMLREQSGIILNPTKATKDGNVHKQYITHKKKFGFIQVPLSRQNKKKTQPLNMR</sequence>
<name>A0A1S4B8Z5_TOBAC</name>
<reference evidence="5" key="2">
    <citation type="submission" date="2025-08" db="UniProtKB">
        <authorList>
            <consortium name="RefSeq"/>
        </authorList>
    </citation>
    <scope>IDENTIFICATION</scope>
    <source>
        <tissue evidence="5">Leaf</tissue>
    </source>
</reference>